<dbReference type="SUPFAM" id="SSF54373">
    <property type="entry name" value="FAD-linked reductases, C-terminal domain"/>
    <property type="match status" value="1"/>
</dbReference>
<evidence type="ECO:0000313" key="7">
    <source>
        <dbReference type="EMBL" id="CAR47846.1"/>
    </source>
</evidence>
<accession>B5MAB8</accession>
<evidence type="ECO:0000256" key="1">
    <source>
        <dbReference type="ARBA" id="ARBA00001974"/>
    </source>
</evidence>
<dbReference type="SUPFAM" id="SSF51905">
    <property type="entry name" value="FAD/NAD(P)-binding domain"/>
    <property type="match status" value="1"/>
</dbReference>
<dbReference type="InterPro" id="IPR050493">
    <property type="entry name" value="FAD-dep_Monooxygenase_BioMet"/>
</dbReference>
<proteinExistence type="predicted"/>
<dbReference type="InterPro" id="IPR036188">
    <property type="entry name" value="FAD/NAD-bd_sf"/>
</dbReference>
<keyword evidence="3" id="KW-0274">FAD</keyword>
<protein>
    <submittedName>
        <fullName evidence="7">Putative salicylate 1-monooxygenase</fullName>
    </submittedName>
</protein>
<reference evidence="7" key="1">
    <citation type="submission" date="2008-04" db="EMBL/GenBank/DDBJ databases">
        <title>Cloning and characterization of genes for the degradation of 2-hydroxypyridine of Rhodococcus sp. strain PY11.</title>
        <authorList>
            <person name="Gasparaviciute R."/>
            <person name="Rutkiene R."/>
            <person name="Casaite V."/>
            <person name="Meskiene R."/>
            <person name="Kutanovas S."/>
            <person name="Meskys R."/>
        </authorList>
    </citation>
    <scope>NUCLEOTIDE SEQUENCE</scope>
    <source>
        <strain evidence="7">PY11</strain>
    </source>
</reference>
<keyword evidence="5 7" id="KW-0503">Monooxygenase</keyword>
<dbReference type="InterPro" id="IPR002938">
    <property type="entry name" value="FAD-bd"/>
</dbReference>
<dbReference type="Gene3D" id="3.50.50.60">
    <property type="entry name" value="FAD/NAD(P)-binding domain"/>
    <property type="match status" value="1"/>
</dbReference>
<comment type="cofactor">
    <cofactor evidence="1">
        <name>FAD</name>
        <dbReference type="ChEBI" id="CHEBI:57692"/>
    </cofactor>
</comment>
<gene>
    <name evidence="7" type="primary">hpoO</name>
</gene>
<organism evidence="7">
    <name type="scientific">Rhodococcus sp. PY11</name>
    <dbReference type="NCBI Taxonomy" id="551544"/>
    <lineage>
        <taxon>Bacteria</taxon>
        <taxon>Bacillati</taxon>
        <taxon>Actinomycetota</taxon>
        <taxon>Actinomycetes</taxon>
        <taxon>Mycobacteriales</taxon>
        <taxon>Nocardiaceae</taxon>
        <taxon>Rhodococcus</taxon>
    </lineage>
</organism>
<feature type="domain" description="FAD-binding" evidence="6">
    <location>
        <begin position="2"/>
        <end position="355"/>
    </location>
</feature>
<name>B5MAB8_9NOCA</name>
<keyword evidence="4" id="KW-0560">Oxidoreductase</keyword>
<dbReference type="AlphaFoldDB" id="B5MAB8"/>
<evidence type="ECO:0000256" key="2">
    <source>
        <dbReference type="ARBA" id="ARBA00022630"/>
    </source>
</evidence>
<dbReference type="GO" id="GO:0071949">
    <property type="term" value="F:FAD binding"/>
    <property type="evidence" value="ECO:0007669"/>
    <property type="project" value="InterPro"/>
</dbReference>
<dbReference type="GO" id="GO:0004497">
    <property type="term" value="F:monooxygenase activity"/>
    <property type="evidence" value="ECO:0007669"/>
    <property type="project" value="UniProtKB-KW"/>
</dbReference>
<keyword evidence="2" id="KW-0285">Flavoprotein</keyword>
<reference evidence="7" key="2">
    <citation type="submission" date="2008-08" db="EMBL/GenBank/DDBJ databases">
        <title>Analysis of genes encoding degradation of pyridine and pyridinols.</title>
        <authorList>
            <person name="Gasparaviciute R."/>
        </authorList>
    </citation>
    <scope>NUCLEOTIDE SEQUENCE</scope>
    <source>
        <strain evidence="7">PY11</strain>
    </source>
</reference>
<evidence type="ECO:0000256" key="3">
    <source>
        <dbReference type="ARBA" id="ARBA00022827"/>
    </source>
</evidence>
<evidence type="ECO:0000256" key="5">
    <source>
        <dbReference type="ARBA" id="ARBA00023033"/>
    </source>
</evidence>
<dbReference type="PANTHER" id="PTHR13789:SF318">
    <property type="entry name" value="GERANYLGERANYL DIPHOSPHATE REDUCTASE"/>
    <property type="match status" value="1"/>
</dbReference>
<evidence type="ECO:0000259" key="6">
    <source>
        <dbReference type="Pfam" id="PF01494"/>
    </source>
</evidence>
<sequence length="413" mass="44819">MKVVIIGAGIGGLTAALTLRSRGIEVTVLEQAQQLGEIGAGLQIGPNASRVLHRLGLAGDLDPIALVVEESVRRRWATGEVLAKTTLGASATAQFGSPYLHLHRADLHHVLHTAAIDPARPGPAVEVVVDSRVERIEGVDGATPVAVTTSGARFAADVVVGADGINSQVRRIVGGPTDISYSGDMAYRTLIPGAAVRGDEATRWLFDWPWANFWLGENRHVVVYPVRNMKFVNVVAVVPISDQVRSNWRAEAPADEMRAHFSGWDERLTRLLSYSDPTVMAWALNHQEPFPDWNRGHVALLGDACHAMVPYFSQGASQAIEDGAVLAEQLAKADRGLLTVAEALRGYSERRAEHAGIVQTGALHNRALFHLPDGPDQVRRDAGFREYHKESDVSFDWIYSGTPLEDESSMTSI</sequence>
<evidence type="ECO:0000256" key="4">
    <source>
        <dbReference type="ARBA" id="ARBA00023002"/>
    </source>
</evidence>
<dbReference type="PANTHER" id="PTHR13789">
    <property type="entry name" value="MONOOXYGENASE"/>
    <property type="match status" value="1"/>
</dbReference>
<dbReference type="PRINTS" id="PR00420">
    <property type="entry name" value="RNGMNOXGNASE"/>
</dbReference>
<dbReference type="EMBL" id="FM202432">
    <property type="protein sequence ID" value="CAR47846.1"/>
    <property type="molecule type" value="Genomic_DNA"/>
</dbReference>
<dbReference type="Pfam" id="PF01494">
    <property type="entry name" value="FAD_binding_3"/>
    <property type="match status" value="1"/>
</dbReference>